<feature type="region of interest" description="Disordered" evidence="6">
    <location>
        <begin position="185"/>
        <end position="215"/>
    </location>
</feature>
<dbReference type="SUPFAM" id="SSF55307">
    <property type="entry name" value="Tubulin C-terminal domain-like"/>
    <property type="match status" value="1"/>
</dbReference>
<dbReference type="EMBL" id="KV906669">
    <property type="protein sequence ID" value="OON14397.1"/>
    <property type="molecule type" value="Genomic_DNA"/>
</dbReference>
<protein>
    <submittedName>
        <fullName evidence="8">Tubulin/FtsZ family, GTPase domain protein</fullName>
    </submittedName>
</protein>
<dbReference type="InterPro" id="IPR023123">
    <property type="entry name" value="Tubulin_C"/>
</dbReference>
<dbReference type="SMART" id="SM00864">
    <property type="entry name" value="Tubulin"/>
    <property type="match status" value="1"/>
</dbReference>
<evidence type="ECO:0000256" key="1">
    <source>
        <dbReference type="ARBA" id="ARBA00009636"/>
    </source>
</evidence>
<comment type="similarity">
    <text evidence="1 5">Belongs to the tubulin family.</text>
</comment>
<dbReference type="Proteomes" id="UP000243686">
    <property type="component" value="Unassembled WGS sequence"/>
</dbReference>
<dbReference type="AlphaFoldDB" id="A0A1S8WIW9"/>
<gene>
    <name evidence="8" type="ORF">X801_09809</name>
</gene>
<dbReference type="PRINTS" id="PR01161">
    <property type="entry name" value="TUBULIN"/>
</dbReference>
<evidence type="ECO:0000256" key="3">
    <source>
        <dbReference type="ARBA" id="ARBA00022741"/>
    </source>
</evidence>
<feature type="compositionally biased region" description="Polar residues" evidence="6">
    <location>
        <begin position="197"/>
        <end position="213"/>
    </location>
</feature>
<keyword evidence="9" id="KW-1185">Reference proteome</keyword>
<dbReference type="Pfam" id="PF00091">
    <property type="entry name" value="Tubulin"/>
    <property type="match status" value="1"/>
</dbReference>
<keyword evidence="2 5" id="KW-0493">Microtubule</keyword>
<dbReference type="Gene3D" id="3.40.50.1440">
    <property type="entry name" value="Tubulin/FtsZ, GTPase domain"/>
    <property type="match status" value="1"/>
</dbReference>
<dbReference type="InterPro" id="IPR018316">
    <property type="entry name" value="Tubulin/FtsZ_2-layer-sand-dom"/>
</dbReference>
<reference evidence="8 9" key="1">
    <citation type="submission" date="2015-03" db="EMBL/GenBank/DDBJ databases">
        <title>Draft genome of the nematode, Opisthorchis viverrini.</title>
        <authorList>
            <person name="Mitreva M."/>
        </authorList>
    </citation>
    <scope>NUCLEOTIDE SEQUENCE [LARGE SCALE GENOMIC DNA]</scope>
    <source>
        <strain evidence="8">Khon Kaen</strain>
    </source>
</reference>
<dbReference type="PROSITE" id="PS00227">
    <property type="entry name" value="TUBULIN"/>
    <property type="match status" value="1"/>
</dbReference>
<evidence type="ECO:0000313" key="9">
    <source>
        <dbReference type="Proteomes" id="UP000243686"/>
    </source>
</evidence>
<dbReference type="GO" id="GO:0007017">
    <property type="term" value="P:microtubule-based process"/>
    <property type="evidence" value="ECO:0007669"/>
    <property type="project" value="InterPro"/>
</dbReference>
<dbReference type="SUPFAM" id="SSF52490">
    <property type="entry name" value="Tubulin nucleotide-binding domain-like"/>
    <property type="match status" value="1"/>
</dbReference>
<dbReference type="Pfam" id="PF03953">
    <property type="entry name" value="Tubulin_C"/>
    <property type="match status" value="1"/>
</dbReference>
<dbReference type="InterPro" id="IPR017975">
    <property type="entry name" value="Tubulin_CS"/>
</dbReference>
<dbReference type="InterPro" id="IPR008280">
    <property type="entry name" value="Tub_FtsZ_C"/>
</dbReference>
<proteinExistence type="inferred from homology"/>
<evidence type="ECO:0000259" key="7">
    <source>
        <dbReference type="SMART" id="SM00864"/>
    </source>
</evidence>
<accession>A0A1S8WIW9</accession>
<keyword evidence="4 5" id="KW-0342">GTP-binding</keyword>
<dbReference type="CDD" id="cd02190">
    <property type="entry name" value="epsilon_tubulin"/>
    <property type="match status" value="1"/>
</dbReference>
<evidence type="ECO:0000256" key="2">
    <source>
        <dbReference type="ARBA" id="ARBA00022701"/>
    </source>
</evidence>
<sequence length="470" mass="52318">KAIYDSALSTFFINGAADNGGYLPVVSGLKARAVLVDMEEGVVGELFKSPLRNIYDNRFLITDVSGSGNNWAVGKYFYGTRYHDELKEVVRKSVELCDCLQCFFLIHSLGGGTGSGVGTHLLKILADEYPNVYRIVTAVFPSMDDDVITSPYNTVLGISQLTELADCVLPVDNLALTGMIGRLKGSSTKPVPKEPSLRSNDTTKQQSSSNWPVTATPIDTAANGKAFDEMNNIVANMLLNLTSSSRFEGTMNVDINEISMNLVPFPRLHYLIAAQSPLTNTNQTVAPRNDPPVHIIVYCDLDLAPFVLLLDRVDQLFADAFTRDFQLISADPCRHTYLAAALLVRGSVTASDIRRNIDRLQQRLRFVQWNREGWKVGHCLVPPVGLPCSLLTLSNNTSIRERFLEILERFYKLYKRKAHLHHYTNVDGFDLGLFKASADSLEDLYQEYDQLEKQTELGTNPQLLRLQISG</sequence>
<organism evidence="8 9">
    <name type="scientific">Opisthorchis viverrini</name>
    <name type="common">Southeast Asian liver fluke</name>
    <dbReference type="NCBI Taxonomy" id="6198"/>
    <lineage>
        <taxon>Eukaryota</taxon>
        <taxon>Metazoa</taxon>
        <taxon>Spiralia</taxon>
        <taxon>Lophotrochozoa</taxon>
        <taxon>Platyhelminthes</taxon>
        <taxon>Trematoda</taxon>
        <taxon>Digenea</taxon>
        <taxon>Opisthorchiida</taxon>
        <taxon>Opisthorchiata</taxon>
        <taxon>Opisthorchiidae</taxon>
        <taxon>Opisthorchis</taxon>
    </lineage>
</organism>
<evidence type="ECO:0000256" key="5">
    <source>
        <dbReference type="RuleBase" id="RU000352"/>
    </source>
</evidence>
<evidence type="ECO:0000256" key="4">
    <source>
        <dbReference type="ARBA" id="ARBA00023134"/>
    </source>
</evidence>
<keyword evidence="3 5" id="KW-0547">Nucleotide-binding</keyword>
<dbReference type="GO" id="GO:0005525">
    <property type="term" value="F:GTP binding"/>
    <property type="evidence" value="ECO:0007669"/>
    <property type="project" value="UniProtKB-UniRule"/>
</dbReference>
<dbReference type="InterPro" id="IPR036525">
    <property type="entry name" value="Tubulin/FtsZ_GTPase_sf"/>
</dbReference>
<dbReference type="InterPro" id="IPR000217">
    <property type="entry name" value="Tubulin"/>
</dbReference>
<dbReference type="InterPro" id="IPR004057">
    <property type="entry name" value="Epsilon_tubulin"/>
</dbReference>
<name>A0A1S8WIW9_OPIVI</name>
<dbReference type="GO" id="GO:0005874">
    <property type="term" value="C:microtubule"/>
    <property type="evidence" value="ECO:0007669"/>
    <property type="project" value="UniProtKB-KW"/>
</dbReference>
<dbReference type="FunFam" id="1.10.287.600:FF:000007">
    <property type="entry name" value="tubulin epsilon chain"/>
    <property type="match status" value="1"/>
</dbReference>
<feature type="domain" description="Tubulin/FtsZ GTPase" evidence="7">
    <location>
        <begin position="8"/>
        <end position="249"/>
    </location>
</feature>
<dbReference type="Gene3D" id="1.10.287.600">
    <property type="entry name" value="Helix hairpin bin"/>
    <property type="match status" value="1"/>
</dbReference>
<evidence type="ECO:0000256" key="6">
    <source>
        <dbReference type="SAM" id="MobiDB-lite"/>
    </source>
</evidence>
<feature type="non-terminal residue" evidence="8">
    <location>
        <position position="1"/>
    </location>
</feature>
<evidence type="ECO:0000313" key="8">
    <source>
        <dbReference type="EMBL" id="OON14397.1"/>
    </source>
</evidence>
<dbReference type="PANTHER" id="PTHR11588">
    <property type="entry name" value="TUBULIN"/>
    <property type="match status" value="1"/>
</dbReference>
<dbReference type="InterPro" id="IPR003008">
    <property type="entry name" value="Tubulin_FtsZ_GTPase"/>
</dbReference>
<dbReference type="PRINTS" id="PR01519">
    <property type="entry name" value="EPSLNTUBULIN"/>
</dbReference>